<dbReference type="STRING" id="1443111.Z949_1199"/>
<dbReference type="InterPro" id="IPR029044">
    <property type="entry name" value="Nucleotide-diphossugar_trans"/>
</dbReference>
<reference evidence="1 2" key="1">
    <citation type="submission" date="2018-09" db="EMBL/GenBank/DDBJ databases">
        <title>Genomic Encyclopedia of Archaeal and Bacterial Type Strains, Phase II (KMG-II): from individual species to whole genera.</title>
        <authorList>
            <person name="Goeker M."/>
        </authorList>
    </citation>
    <scope>NUCLEOTIDE SEQUENCE [LARGE SCALE GENOMIC DNA]</scope>
    <source>
        <strain evidence="1 2">DSM 11458</strain>
    </source>
</reference>
<evidence type="ECO:0000313" key="1">
    <source>
        <dbReference type="EMBL" id="RKE94182.1"/>
    </source>
</evidence>
<keyword evidence="1" id="KW-0808">Transferase</keyword>
<dbReference type="Pfam" id="PF13704">
    <property type="entry name" value="Glyco_tranf_2_4"/>
    <property type="match status" value="1"/>
</dbReference>
<dbReference type="EMBL" id="RAQK01000002">
    <property type="protein sequence ID" value="RKE94182.1"/>
    <property type="molecule type" value="Genomic_DNA"/>
</dbReference>
<dbReference type="SUPFAM" id="SSF53448">
    <property type="entry name" value="Nucleotide-diphospho-sugar transferases"/>
    <property type="match status" value="1"/>
</dbReference>
<dbReference type="OrthoDB" id="565316at2"/>
<comment type="caution">
    <text evidence="1">The sequence shown here is derived from an EMBL/GenBank/DDBJ whole genome shotgun (WGS) entry which is preliminary data.</text>
</comment>
<organism evidence="1 2">
    <name type="scientific">Sulfitobacter guttiformis</name>
    <dbReference type="NCBI Taxonomy" id="74349"/>
    <lineage>
        <taxon>Bacteria</taxon>
        <taxon>Pseudomonadati</taxon>
        <taxon>Pseudomonadota</taxon>
        <taxon>Alphaproteobacteria</taxon>
        <taxon>Rhodobacterales</taxon>
        <taxon>Roseobacteraceae</taxon>
        <taxon>Sulfitobacter</taxon>
    </lineage>
</organism>
<gene>
    <name evidence="1" type="ORF">C8N30_3296</name>
</gene>
<sequence length="317" mass="35418">MNLVACMLVGNEVELVDAAIQNAFRHGVDAFVIVETASSDGTTDILRAYADDPRFDISFLSHDEVYSKNFINPAQVWADIVACAKSRFDADWILRMDADEFIMTRSGSLKDLCAGCEDDAFSLERFNVLVPPSCVDLAAAAKDYETLSQLQVMACPFPNKTVMLKQNESIPLILTMVGGKTLCRAEVLHGFSPGGHAGMNISSETLKAKKTGEAWIVHFWFTTEDRFLRKCQFIVDITQTVRTTQKGGWQWNRWGSIADESVESAKDEFKKQLIDQHRLEILSQQGRIARADQAFDTSVEHSDAITQMHILQLGWGN</sequence>
<evidence type="ECO:0000313" key="2">
    <source>
        <dbReference type="Proteomes" id="UP000284407"/>
    </source>
</evidence>
<dbReference type="GO" id="GO:0016740">
    <property type="term" value="F:transferase activity"/>
    <property type="evidence" value="ECO:0007669"/>
    <property type="project" value="UniProtKB-KW"/>
</dbReference>
<accession>A0A420DIY0</accession>
<keyword evidence="2" id="KW-1185">Reference proteome</keyword>
<dbReference type="AlphaFoldDB" id="A0A420DIY0"/>
<dbReference type="Proteomes" id="UP000284407">
    <property type="component" value="Unassembled WGS sequence"/>
</dbReference>
<name>A0A420DIY0_9RHOB</name>
<protein>
    <submittedName>
        <fullName evidence="1">Glycosyl transferase family 2</fullName>
    </submittedName>
</protein>
<proteinExistence type="predicted"/>
<dbReference type="RefSeq" id="WP_084273566.1">
    <property type="nucleotide sequence ID" value="NZ_RAQK01000002.1"/>
</dbReference>